<proteinExistence type="predicted"/>
<dbReference type="EMBL" id="BAAARV010000128">
    <property type="protein sequence ID" value="GAA2392234.1"/>
    <property type="molecule type" value="Genomic_DNA"/>
</dbReference>
<evidence type="ECO:0000313" key="2">
    <source>
        <dbReference type="EMBL" id="GAA2392234.1"/>
    </source>
</evidence>
<protein>
    <submittedName>
        <fullName evidence="2">Uncharacterized protein</fullName>
    </submittedName>
</protein>
<accession>A0ABP5V511</accession>
<feature type="region of interest" description="Disordered" evidence="1">
    <location>
        <begin position="168"/>
        <end position="193"/>
    </location>
</feature>
<feature type="region of interest" description="Disordered" evidence="1">
    <location>
        <begin position="60"/>
        <end position="80"/>
    </location>
</feature>
<comment type="caution">
    <text evidence="2">The sequence shown here is derived from an EMBL/GenBank/DDBJ whole genome shotgun (WGS) entry which is preliminary data.</text>
</comment>
<dbReference type="RefSeq" id="WP_344620271.1">
    <property type="nucleotide sequence ID" value="NZ_BAAARV010000128.1"/>
</dbReference>
<feature type="compositionally biased region" description="Pro residues" evidence="1">
    <location>
        <begin position="172"/>
        <end position="193"/>
    </location>
</feature>
<keyword evidence="3" id="KW-1185">Reference proteome</keyword>
<sequence length="193" mass="20764">MDSVQASGGYCVLGSRQVVCFVDHLVLDATLYPLHMRWEMAADQGRLMTIGDVIIVQDTEENWGPTPDGGQQTGGTGPKVRCQNADKYGPDIERHEAVHADQWARYVNWTGFVTDYAAASAVSVAVTTRYEWGSPGGGGKPAQPPRVIVGNPIDGNIFEIQANLYWGGYKKPPQPPSGSPTGPVPQPSPLGWS</sequence>
<evidence type="ECO:0000256" key="1">
    <source>
        <dbReference type="SAM" id="MobiDB-lite"/>
    </source>
</evidence>
<organism evidence="2 3">
    <name type="scientific">Dactylosporangium salmoneum</name>
    <dbReference type="NCBI Taxonomy" id="53361"/>
    <lineage>
        <taxon>Bacteria</taxon>
        <taxon>Bacillati</taxon>
        <taxon>Actinomycetota</taxon>
        <taxon>Actinomycetes</taxon>
        <taxon>Micromonosporales</taxon>
        <taxon>Micromonosporaceae</taxon>
        <taxon>Dactylosporangium</taxon>
    </lineage>
</organism>
<dbReference type="Proteomes" id="UP001501444">
    <property type="component" value="Unassembled WGS sequence"/>
</dbReference>
<gene>
    <name evidence="2" type="ORF">GCM10010170_104830</name>
</gene>
<name>A0ABP5V511_9ACTN</name>
<reference evidence="3" key="1">
    <citation type="journal article" date="2019" name="Int. J. Syst. Evol. Microbiol.">
        <title>The Global Catalogue of Microorganisms (GCM) 10K type strain sequencing project: providing services to taxonomists for standard genome sequencing and annotation.</title>
        <authorList>
            <consortium name="The Broad Institute Genomics Platform"/>
            <consortium name="The Broad Institute Genome Sequencing Center for Infectious Disease"/>
            <person name="Wu L."/>
            <person name="Ma J."/>
        </authorList>
    </citation>
    <scope>NUCLEOTIDE SEQUENCE [LARGE SCALE GENOMIC DNA]</scope>
    <source>
        <strain evidence="3">JCM 3272</strain>
    </source>
</reference>
<evidence type="ECO:0000313" key="3">
    <source>
        <dbReference type="Proteomes" id="UP001501444"/>
    </source>
</evidence>